<sequence length="233" mass="27629">MDSKRIEDVERLLQKMREENFMYKKNKQNFNIKPGEDRDNEGDINLSSPYREIDQAKGIKEPVEKKLKAYKKIKKEGNIENKPKEKLKKALKKLKNHNKKHSNQRIKGNKDKENLEIDNKSPKSKKVTRSATIKNLPCYTHSPITKKKKNDTVALYQLRQKEWESNTFLKSNTLTTREGRKLNLGTGNHIKNFEIKKNNVHEFIRNNFTAPHDKRRDDIRFQTRIKMMKTPEV</sequence>
<keyword evidence="3" id="KW-1185">Reference proteome</keyword>
<evidence type="ECO:0000313" key="3">
    <source>
        <dbReference type="Proteomes" id="UP000187209"/>
    </source>
</evidence>
<proteinExistence type="predicted"/>
<comment type="caution">
    <text evidence="2">The sequence shown here is derived from an EMBL/GenBank/DDBJ whole genome shotgun (WGS) entry which is preliminary data.</text>
</comment>
<protein>
    <submittedName>
        <fullName evidence="2">Uncharacterized protein</fullName>
    </submittedName>
</protein>
<evidence type="ECO:0000256" key="1">
    <source>
        <dbReference type="SAM" id="MobiDB-lite"/>
    </source>
</evidence>
<organism evidence="2 3">
    <name type="scientific">Stentor coeruleus</name>
    <dbReference type="NCBI Taxonomy" id="5963"/>
    <lineage>
        <taxon>Eukaryota</taxon>
        <taxon>Sar</taxon>
        <taxon>Alveolata</taxon>
        <taxon>Ciliophora</taxon>
        <taxon>Postciliodesmatophora</taxon>
        <taxon>Heterotrichea</taxon>
        <taxon>Heterotrichida</taxon>
        <taxon>Stentoridae</taxon>
        <taxon>Stentor</taxon>
    </lineage>
</organism>
<dbReference type="AlphaFoldDB" id="A0A1R2ARC5"/>
<reference evidence="2 3" key="1">
    <citation type="submission" date="2016-11" db="EMBL/GenBank/DDBJ databases">
        <title>The macronuclear genome of Stentor coeruleus: a giant cell with tiny introns.</title>
        <authorList>
            <person name="Slabodnick M."/>
            <person name="Ruby J.G."/>
            <person name="Reiff S.B."/>
            <person name="Swart E.C."/>
            <person name="Gosai S."/>
            <person name="Prabakaran S."/>
            <person name="Witkowska E."/>
            <person name="Larue G.E."/>
            <person name="Fisher S."/>
            <person name="Freeman R.M."/>
            <person name="Gunawardena J."/>
            <person name="Chu W."/>
            <person name="Stover N.A."/>
            <person name="Gregory B.D."/>
            <person name="Nowacki M."/>
            <person name="Derisi J."/>
            <person name="Roy S.W."/>
            <person name="Marshall W.F."/>
            <person name="Sood P."/>
        </authorList>
    </citation>
    <scope>NUCLEOTIDE SEQUENCE [LARGE SCALE GENOMIC DNA]</scope>
    <source>
        <strain evidence="2">WM001</strain>
    </source>
</reference>
<gene>
    <name evidence="2" type="ORF">SteCoe_35875</name>
</gene>
<feature type="region of interest" description="Disordered" evidence="1">
    <location>
        <begin position="94"/>
        <end position="129"/>
    </location>
</feature>
<dbReference type="OrthoDB" id="322681at2759"/>
<feature type="compositionally biased region" description="Basic residues" evidence="1">
    <location>
        <begin position="94"/>
        <end position="104"/>
    </location>
</feature>
<evidence type="ECO:0000313" key="2">
    <source>
        <dbReference type="EMBL" id="OMJ67058.1"/>
    </source>
</evidence>
<dbReference type="EMBL" id="MPUH01001572">
    <property type="protein sequence ID" value="OMJ67058.1"/>
    <property type="molecule type" value="Genomic_DNA"/>
</dbReference>
<name>A0A1R2ARC5_9CILI</name>
<feature type="compositionally biased region" description="Basic and acidic residues" evidence="1">
    <location>
        <begin position="108"/>
        <end position="121"/>
    </location>
</feature>
<accession>A0A1R2ARC5</accession>
<dbReference type="Proteomes" id="UP000187209">
    <property type="component" value="Unassembled WGS sequence"/>
</dbReference>